<organism evidence="1 2">
    <name type="scientific">Cedecea neteri</name>
    <dbReference type="NCBI Taxonomy" id="158822"/>
    <lineage>
        <taxon>Bacteria</taxon>
        <taxon>Pseudomonadati</taxon>
        <taxon>Pseudomonadota</taxon>
        <taxon>Gammaproteobacteria</taxon>
        <taxon>Enterobacterales</taxon>
        <taxon>Enterobacteriaceae</taxon>
        <taxon>Cedecea</taxon>
    </lineage>
</organism>
<dbReference type="Proteomes" id="UP000029516">
    <property type="component" value="Chromosome"/>
</dbReference>
<name>A0AAN0S569_9ENTR</name>
<evidence type="ECO:0000313" key="2">
    <source>
        <dbReference type="Proteomes" id="UP000029516"/>
    </source>
</evidence>
<gene>
    <name evidence="1" type="ORF">LH23_14300</name>
</gene>
<dbReference type="KEGG" id="cem:LH23_14300"/>
<dbReference type="AlphaFoldDB" id="A0AAN0S569"/>
<proteinExistence type="predicted"/>
<evidence type="ECO:0000313" key="1">
    <source>
        <dbReference type="EMBL" id="AIR61778.1"/>
    </source>
</evidence>
<dbReference type="EMBL" id="CP009458">
    <property type="protein sequence ID" value="AIR61778.1"/>
    <property type="molecule type" value="Genomic_DNA"/>
</dbReference>
<accession>A0AAN0S569</accession>
<reference evidence="1 2" key="1">
    <citation type="submission" date="2014-09" db="EMBL/GenBank/DDBJ databases">
        <authorList>
            <person name="Chan K.-G."/>
        </authorList>
    </citation>
    <scope>NUCLEOTIDE SEQUENCE [LARGE SCALE GENOMIC DNA]</scope>
    <source>
        <strain evidence="1 2">M006</strain>
    </source>
</reference>
<protein>
    <submittedName>
        <fullName evidence="1">Uncharacterized protein</fullName>
    </submittedName>
</protein>
<sequence>MDKELVGTVDGHYTTVMFPSGERNGVKYYKPQFQSECPYNKIYQTDNISTGCFIREDRTKNVEQYKKHVK</sequence>